<evidence type="ECO:0000256" key="1">
    <source>
        <dbReference type="ARBA" id="ARBA00022694"/>
    </source>
</evidence>
<dbReference type="InterPro" id="IPR014721">
    <property type="entry name" value="Ribsml_uS5_D2-typ_fold_subgr"/>
</dbReference>
<dbReference type="Pfam" id="PF00825">
    <property type="entry name" value="Ribonuclease_P"/>
    <property type="match status" value="1"/>
</dbReference>
<evidence type="ECO:0000256" key="3">
    <source>
        <dbReference type="ARBA" id="ARBA00022759"/>
    </source>
</evidence>
<accession>A0A3G6IXF5</accession>
<evidence type="ECO:0000313" key="6">
    <source>
        <dbReference type="EMBL" id="AZA10337.1"/>
    </source>
</evidence>
<protein>
    <submittedName>
        <fullName evidence="6">Ribonuclease P</fullName>
    </submittedName>
</protein>
<keyword evidence="3" id="KW-0255">Endonuclease</keyword>
<evidence type="ECO:0000256" key="4">
    <source>
        <dbReference type="ARBA" id="ARBA00022801"/>
    </source>
</evidence>
<keyword evidence="1" id="KW-0819">tRNA processing</keyword>
<keyword evidence="5" id="KW-0694">RNA-binding</keyword>
<sequence length="68" mass="7464">MSKAVGNAVLRHRTSRKLRALILAHIDAFPDQADIVIRALPKAGQADFKELETDVLAALKKIQSKSAR</sequence>
<proteinExistence type="predicted"/>
<gene>
    <name evidence="6" type="ORF">CPPEL_11230</name>
</gene>
<dbReference type="Gene3D" id="3.30.230.10">
    <property type="match status" value="1"/>
</dbReference>
<name>A0A3G6IXF5_9CORY</name>
<dbReference type="Proteomes" id="UP000271426">
    <property type="component" value="Chromosome"/>
</dbReference>
<keyword evidence="4" id="KW-0378">Hydrolase</keyword>
<keyword evidence="7" id="KW-1185">Reference proteome</keyword>
<dbReference type="KEGG" id="cpso:CPPEL_11230"/>
<dbReference type="InterPro" id="IPR020568">
    <property type="entry name" value="Ribosomal_Su5_D2-typ_SF"/>
</dbReference>
<evidence type="ECO:0000256" key="5">
    <source>
        <dbReference type="ARBA" id="ARBA00022884"/>
    </source>
</evidence>
<dbReference type="GO" id="GO:0004526">
    <property type="term" value="F:ribonuclease P activity"/>
    <property type="evidence" value="ECO:0007669"/>
    <property type="project" value="InterPro"/>
</dbReference>
<dbReference type="EMBL" id="CP033898">
    <property type="protein sequence ID" value="AZA10337.1"/>
    <property type="molecule type" value="Genomic_DNA"/>
</dbReference>
<dbReference type="GO" id="GO:0042781">
    <property type="term" value="F:3'-tRNA processing endoribonuclease activity"/>
    <property type="evidence" value="ECO:0007669"/>
    <property type="project" value="TreeGrafter"/>
</dbReference>
<dbReference type="GO" id="GO:0000049">
    <property type="term" value="F:tRNA binding"/>
    <property type="evidence" value="ECO:0007669"/>
    <property type="project" value="InterPro"/>
</dbReference>
<organism evidence="6 7">
    <name type="scientific">Corynebacterium pseudopelargi</name>
    <dbReference type="NCBI Taxonomy" id="2080757"/>
    <lineage>
        <taxon>Bacteria</taxon>
        <taxon>Bacillati</taxon>
        <taxon>Actinomycetota</taxon>
        <taxon>Actinomycetes</taxon>
        <taxon>Mycobacteriales</taxon>
        <taxon>Corynebacteriaceae</taxon>
        <taxon>Corynebacterium</taxon>
    </lineage>
</organism>
<reference evidence="6 7" key="1">
    <citation type="submission" date="2018-11" db="EMBL/GenBank/DDBJ databases">
        <authorList>
            <person name="Kleinhagauer T."/>
            <person name="Glaeser S.P."/>
            <person name="Spergser J."/>
            <person name="Ruckert C."/>
            <person name="Kaempfer P."/>
            <person name="Busse H.-J."/>
        </authorList>
    </citation>
    <scope>NUCLEOTIDE SEQUENCE [LARGE SCALE GENOMIC DNA]</scope>
    <source>
        <strain evidence="6 7">812CH</strain>
    </source>
</reference>
<dbReference type="InterPro" id="IPR000100">
    <property type="entry name" value="RNase_P"/>
</dbReference>
<dbReference type="PANTHER" id="PTHR33992:SF1">
    <property type="entry name" value="RIBONUCLEASE P PROTEIN COMPONENT"/>
    <property type="match status" value="1"/>
</dbReference>
<evidence type="ECO:0000313" key="7">
    <source>
        <dbReference type="Proteomes" id="UP000271426"/>
    </source>
</evidence>
<dbReference type="SUPFAM" id="SSF54211">
    <property type="entry name" value="Ribosomal protein S5 domain 2-like"/>
    <property type="match status" value="1"/>
</dbReference>
<dbReference type="GO" id="GO:0030677">
    <property type="term" value="C:ribonuclease P complex"/>
    <property type="evidence" value="ECO:0007669"/>
    <property type="project" value="TreeGrafter"/>
</dbReference>
<evidence type="ECO:0000256" key="2">
    <source>
        <dbReference type="ARBA" id="ARBA00022722"/>
    </source>
</evidence>
<dbReference type="PANTHER" id="PTHR33992">
    <property type="entry name" value="RIBONUCLEASE P PROTEIN COMPONENT"/>
    <property type="match status" value="1"/>
</dbReference>
<dbReference type="AlphaFoldDB" id="A0A3G6IXF5"/>
<keyword evidence="2" id="KW-0540">Nuclease</keyword>